<dbReference type="PANTHER" id="PTHR12121:SF101">
    <property type="entry name" value="ENDONUCLEASE_EXONUCLEASE_PHOSPHATASE DOMAIN-CONTAINING PROTEIN"/>
    <property type="match status" value="1"/>
</dbReference>
<feature type="domain" description="Endonuclease/exonuclease/phosphatase" evidence="1">
    <location>
        <begin position="78"/>
        <end position="408"/>
    </location>
</feature>
<evidence type="ECO:0000313" key="3">
    <source>
        <dbReference type="Proteomes" id="UP001642484"/>
    </source>
</evidence>
<dbReference type="SUPFAM" id="SSF56219">
    <property type="entry name" value="DNase I-like"/>
    <property type="match status" value="1"/>
</dbReference>
<protein>
    <recommendedName>
        <fullName evidence="1">Endonuclease/exonuclease/phosphatase domain-containing protein</fullName>
    </recommendedName>
</protein>
<dbReference type="InterPro" id="IPR050410">
    <property type="entry name" value="CCR4/nocturin_mRNA_transcr"/>
</dbReference>
<dbReference type="PANTHER" id="PTHR12121">
    <property type="entry name" value="CARBON CATABOLITE REPRESSOR PROTEIN 4"/>
    <property type="match status" value="1"/>
</dbReference>
<dbReference type="Proteomes" id="UP001642484">
    <property type="component" value="Unassembled WGS sequence"/>
</dbReference>
<organism evidence="2 3">
    <name type="scientific">Durusdinium trenchii</name>
    <dbReference type="NCBI Taxonomy" id="1381693"/>
    <lineage>
        <taxon>Eukaryota</taxon>
        <taxon>Sar</taxon>
        <taxon>Alveolata</taxon>
        <taxon>Dinophyceae</taxon>
        <taxon>Suessiales</taxon>
        <taxon>Symbiodiniaceae</taxon>
        <taxon>Durusdinium</taxon>
    </lineage>
</organism>
<proteinExistence type="predicted"/>
<sequence>MLTKQSLTQLQKKPWSGQALAVRPRSMASGTFLLENGRRTMMKRTPSGHRSISVREFGGAGSAPLIIRCDEKDVKLTTYNILSPPLASPQQFPSCDQKDLLKEVRLPKIFARLQKAADEERIIALQEVDLEWAGKLHSFFAERGYAVVFAQYGKQTNGYMGVMLAWPTRCYEAVDVEICRLADTAPKNAWPVQKSKTGLARFGYLTYDGLTEILGCKPPELDRNSDGEWTLAQNRYNEAIFAKLKRRGTSSVFSVGTYHMPCLFGTTEKVRAVNIHSRLLLNRLSKFADGTPVALMGDFNFMPGTTPYQLLERGGSAEGIQVVKEVNILDRLPSCQFQSLQSAYKAFYGQEPLFTNYALSGSQREPFMGTLDYIWFSPDKLKVVACEKLLRKEDVRSPFPNNDEPSDHLPLNATLRFI</sequence>
<dbReference type="InterPro" id="IPR036691">
    <property type="entry name" value="Endo/exonu/phosph_ase_sf"/>
</dbReference>
<keyword evidence="3" id="KW-1185">Reference proteome</keyword>
<dbReference type="InterPro" id="IPR005135">
    <property type="entry name" value="Endo/exonuclease/phosphatase"/>
</dbReference>
<evidence type="ECO:0000259" key="1">
    <source>
        <dbReference type="Pfam" id="PF03372"/>
    </source>
</evidence>
<accession>A0ABP0JEK0</accession>
<dbReference type="Pfam" id="PF03372">
    <property type="entry name" value="Exo_endo_phos"/>
    <property type="match status" value="1"/>
</dbReference>
<dbReference type="Gene3D" id="3.60.10.10">
    <property type="entry name" value="Endonuclease/exonuclease/phosphatase"/>
    <property type="match status" value="1"/>
</dbReference>
<dbReference type="EMBL" id="CAXAMN010005202">
    <property type="protein sequence ID" value="CAK9012796.1"/>
    <property type="molecule type" value="Genomic_DNA"/>
</dbReference>
<name>A0ABP0JEK0_9DINO</name>
<reference evidence="2 3" key="1">
    <citation type="submission" date="2024-02" db="EMBL/GenBank/DDBJ databases">
        <authorList>
            <person name="Chen Y."/>
            <person name="Shah S."/>
            <person name="Dougan E. K."/>
            <person name="Thang M."/>
            <person name="Chan C."/>
        </authorList>
    </citation>
    <scope>NUCLEOTIDE SEQUENCE [LARGE SCALE GENOMIC DNA]</scope>
</reference>
<gene>
    <name evidence="2" type="ORF">CCMP2556_LOCUS10996</name>
</gene>
<comment type="caution">
    <text evidence="2">The sequence shown here is derived from an EMBL/GenBank/DDBJ whole genome shotgun (WGS) entry which is preliminary data.</text>
</comment>
<evidence type="ECO:0000313" key="2">
    <source>
        <dbReference type="EMBL" id="CAK9012796.1"/>
    </source>
</evidence>